<dbReference type="InterPro" id="IPR002525">
    <property type="entry name" value="Transp_IS110-like_N"/>
</dbReference>
<dbReference type="PANTHER" id="PTHR33055">
    <property type="entry name" value="TRANSPOSASE FOR INSERTION SEQUENCE ELEMENT IS1111A"/>
    <property type="match status" value="1"/>
</dbReference>
<evidence type="ECO:0000313" key="2">
    <source>
        <dbReference type="EMBL" id="KAA1166623.1"/>
    </source>
</evidence>
<reference evidence="2 3" key="1">
    <citation type="submission" date="2019-01" db="EMBL/GenBank/DDBJ databases">
        <title>Genome sequences of marine Pseudoalteromonas species.</title>
        <authorList>
            <person name="Boraston A.B."/>
            <person name="Hehemann J.-H."/>
            <person name="Vickers C.J."/>
            <person name="Salama-Alber O."/>
            <person name="Abe K."/>
            <person name="Hettle A.J."/>
        </authorList>
    </citation>
    <scope>NUCLEOTIDE SEQUENCE [LARGE SCALE GENOMIC DNA]</scope>
    <source>
        <strain evidence="2 3">PS42</strain>
    </source>
</reference>
<sequence length="150" mass="16965">MEAFNVSDFAALIGIDWADRKHDICEINRDTNTQHLSVISSEPKSINAWALELKQRYNGRSVAVACELKKGPLIYALSKFKHIVLFVINPSSVAKYRAAFTHSGAKDDPTDAIIQVEILQLHMDKLTVIRPDSEDVRCLAQLVEYRRKLV</sequence>
<dbReference type="Pfam" id="PF01548">
    <property type="entry name" value="DEDD_Tnp_IS110"/>
    <property type="match status" value="1"/>
</dbReference>
<comment type="caution">
    <text evidence="2">The sequence shown here is derived from an EMBL/GenBank/DDBJ whole genome shotgun (WGS) entry which is preliminary data.</text>
</comment>
<accession>A0AB73BMH3</accession>
<protein>
    <submittedName>
        <fullName evidence="2">IS110 family transposase</fullName>
    </submittedName>
</protein>
<organism evidence="2 3">
    <name type="scientific">Pseudoalteromonas fuliginea</name>
    <dbReference type="NCBI Taxonomy" id="1872678"/>
    <lineage>
        <taxon>Bacteria</taxon>
        <taxon>Pseudomonadati</taxon>
        <taxon>Pseudomonadota</taxon>
        <taxon>Gammaproteobacteria</taxon>
        <taxon>Alteromonadales</taxon>
        <taxon>Pseudoalteromonadaceae</taxon>
        <taxon>Pseudoalteromonas</taxon>
    </lineage>
</organism>
<dbReference type="Proteomes" id="UP000324162">
    <property type="component" value="Unassembled WGS sequence"/>
</dbReference>
<name>A0AB73BMH3_9GAMM</name>
<dbReference type="GO" id="GO:0004803">
    <property type="term" value="F:transposase activity"/>
    <property type="evidence" value="ECO:0007669"/>
    <property type="project" value="InterPro"/>
</dbReference>
<feature type="domain" description="Transposase IS110-like N-terminal" evidence="1">
    <location>
        <begin position="13"/>
        <end position="150"/>
    </location>
</feature>
<dbReference type="EMBL" id="SEUK01000015">
    <property type="protein sequence ID" value="KAA1166623.1"/>
    <property type="molecule type" value="Genomic_DNA"/>
</dbReference>
<dbReference type="RefSeq" id="WP_149613219.1">
    <property type="nucleotide sequence ID" value="NZ_SEUK01000015.1"/>
</dbReference>
<dbReference type="GO" id="GO:0003677">
    <property type="term" value="F:DNA binding"/>
    <property type="evidence" value="ECO:0007669"/>
    <property type="project" value="InterPro"/>
</dbReference>
<dbReference type="AlphaFoldDB" id="A0AB73BMH3"/>
<gene>
    <name evidence="2" type="ORF">EU508_00040</name>
</gene>
<dbReference type="InterPro" id="IPR047650">
    <property type="entry name" value="Transpos_IS110"/>
</dbReference>
<evidence type="ECO:0000313" key="3">
    <source>
        <dbReference type="Proteomes" id="UP000324162"/>
    </source>
</evidence>
<proteinExistence type="predicted"/>
<dbReference type="GO" id="GO:0006313">
    <property type="term" value="P:DNA transposition"/>
    <property type="evidence" value="ECO:0007669"/>
    <property type="project" value="InterPro"/>
</dbReference>
<evidence type="ECO:0000259" key="1">
    <source>
        <dbReference type="Pfam" id="PF01548"/>
    </source>
</evidence>
<feature type="non-terminal residue" evidence="2">
    <location>
        <position position="150"/>
    </location>
</feature>
<dbReference type="PANTHER" id="PTHR33055:SF13">
    <property type="entry name" value="TRANSPOSASE"/>
    <property type="match status" value="1"/>
</dbReference>